<keyword evidence="8" id="KW-1185">Reference proteome</keyword>
<comment type="caution">
    <text evidence="7">The sequence shown here is derived from an EMBL/GenBank/DDBJ whole genome shotgun (WGS) entry which is preliminary data.</text>
</comment>
<feature type="compositionally biased region" description="Low complexity" evidence="5">
    <location>
        <begin position="380"/>
        <end position="389"/>
    </location>
</feature>
<dbReference type="InterPro" id="IPR036134">
    <property type="entry name" value="Crypto/Photolyase_FAD-like_sf"/>
</dbReference>
<dbReference type="EMBL" id="CAXHTA020000001">
    <property type="protein sequence ID" value="CAL5218636.1"/>
    <property type="molecule type" value="Genomic_DNA"/>
</dbReference>
<dbReference type="Gene3D" id="1.10.579.10">
    <property type="entry name" value="DNA Cyclobutane Dipyrimidine Photolyase, subunit A, domain 3"/>
    <property type="match status" value="1"/>
</dbReference>
<feature type="region of interest" description="Disordered" evidence="5">
    <location>
        <begin position="233"/>
        <end position="258"/>
    </location>
</feature>
<feature type="region of interest" description="Disordered" evidence="5">
    <location>
        <begin position="172"/>
        <end position="203"/>
    </location>
</feature>
<sequence length="672" mass="73371">MAQNGEGAARRSVAILWLRHELRIHDNTCLLTACNSSPHRLVPAFFLDPKLLQPRTDVPELTSLPTMGPHRLRFYFEALQDLQNSLAARGSGLHFSLCSPVEGISRLTQQLAADASELQLFHSVYSGPARVAEEDAVAAAFTGAAGSTPCSVHGSWDHTLYHPQEVLQALAQQKSSKKKNKKKHGDMTENATEVPGPRGPAVIPAKQLTRDTSIFEAVPGVMTDFRKAMEEFGDVEDSESAPGSIPPLPEDLESSSIPSPEDVLQLYELAGAAEALKGLQQLTGFNSWRAGDSRRDARSAMPFSGGESAGQERLREILHGKDASSSSAQAGSSSLAGASDQRSDHAQTSEQGTRSGEQDLQGNTSQSSQNHAQRGDDAAADGGVDRQAASMQPSSTQGSSKGQNDVEAMIHSFKDMRMLASGIDNSAKLSAYLATGCLSLRQVYWEARNAAEQHGEDTGHSTLIMHLVIRDFFLFTAVKEGDKLTRPEGLKDEAPQASHSPEAFQRWCRGQTGFPFVDACMRELCTTGYMSNRGRQNVSSFLCKAMQQYWWLGAAVFEALLVDHDWAVNTVNWAYFAGVGNDPRDRVFRTVSQGETYDPDAALIKAWVPELRKLPTEYTHKPWYLDSSEAEKCGFDLSRDYCAPVLDASTQVARNYGKQRSLEKAEMPCPVL</sequence>
<feature type="compositionally biased region" description="Polar residues" evidence="5">
    <location>
        <begin position="390"/>
        <end position="403"/>
    </location>
</feature>
<accession>A0ABP1FH33</accession>
<feature type="compositionally biased region" description="Low complexity" evidence="5">
    <location>
        <begin position="323"/>
        <end position="339"/>
    </location>
</feature>
<feature type="compositionally biased region" description="Basic and acidic residues" evidence="5">
    <location>
        <begin position="310"/>
        <end position="322"/>
    </location>
</feature>
<dbReference type="Pfam" id="PF00875">
    <property type="entry name" value="DNA_photolyase"/>
    <property type="match status" value="1"/>
</dbReference>
<keyword evidence="4" id="KW-0274">FAD</keyword>
<dbReference type="Proteomes" id="UP001497392">
    <property type="component" value="Unassembled WGS sequence"/>
</dbReference>
<evidence type="ECO:0000256" key="5">
    <source>
        <dbReference type="SAM" id="MobiDB-lite"/>
    </source>
</evidence>
<evidence type="ECO:0000256" key="4">
    <source>
        <dbReference type="ARBA" id="ARBA00022827"/>
    </source>
</evidence>
<feature type="compositionally biased region" description="Basic residues" evidence="5">
    <location>
        <begin position="175"/>
        <end position="184"/>
    </location>
</feature>
<evidence type="ECO:0000259" key="6">
    <source>
        <dbReference type="PROSITE" id="PS51645"/>
    </source>
</evidence>
<name>A0ABP1FH33_9CHLO</name>
<dbReference type="Gene3D" id="1.25.40.80">
    <property type="match status" value="1"/>
</dbReference>
<dbReference type="SUPFAM" id="SSF52425">
    <property type="entry name" value="Cryptochrome/photolyase, N-terminal domain"/>
    <property type="match status" value="1"/>
</dbReference>
<dbReference type="SUPFAM" id="SSF48173">
    <property type="entry name" value="Cryptochrome/photolyase FAD-binding domain"/>
    <property type="match status" value="1"/>
</dbReference>
<dbReference type="PANTHER" id="PTHR11455:SF22">
    <property type="entry name" value="CRYPTOCHROME DASH"/>
    <property type="match status" value="1"/>
</dbReference>
<feature type="domain" description="Photolyase/cryptochrome alpha/beta" evidence="6">
    <location>
        <begin position="12"/>
        <end position="160"/>
    </location>
</feature>
<reference evidence="7 8" key="1">
    <citation type="submission" date="2024-06" db="EMBL/GenBank/DDBJ databases">
        <authorList>
            <person name="Kraege A."/>
            <person name="Thomma B."/>
        </authorList>
    </citation>
    <scope>NUCLEOTIDE SEQUENCE [LARGE SCALE GENOMIC DNA]</scope>
</reference>
<evidence type="ECO:0000313" key="8">
    <source>
        <dbReference type="Proteomes" id="UP001497392"/>
    </source>
</evidence>
<comment type="cofactor">
    <cofactor evidence="1">
        <name>FAD</name>
        <dbReference type="ChEBI" id="CHEBI:57692"/>
    </cofactor>
</comment>
<dbReference type="InterPro" id="IPR005101">
    <property type="entry name" value="Cryptochr/Photolyase_FAD-bd"/>
</dbReference>
<proteinExistence type="inferred from homology"/>
<dbReference type="PANTHER" id="PTHR11455">
    <property type="entry name" value="CRYPTOCHROME"/>
    <property type="match status" value="1"/>
</dbReference>
<evidence type="ECO:0000256" key="3">
    <source>
        <dbReference type="ARBA" id="ARBA00022630"/>
    </source>
</evidence>
<keyword evidence="3" id="KW-0285">Flavoprotein</keyword>
<dbReference type="PROSITE" id="PS51645">
    <property type="entry name" value="PHR_CRY_ALPHA_BETA"/>
    <property type="match status" value="1"/>
</dbReference>
<organism evidence="7 8">
    <name type="scientific">Coccomyxa viridis</name>
    <dbReference type="NCBI Taxonomy" id="1274662"/>
    <lineage>
        <taxon>Eukaryota</taxon>
        <taxon>Viridiplantae</taxon>
        <taxon>Chlorophyta</taxon>
        <taxon>core chlorophytes</taxon>
        <taxon>Trebouxiophyceae</taxon>
        <taxon>Trebouxiophyceae incertae sedis</taxon>
        <taxon>Coccomyxaceae</taxon>
        <taxon>Coccomyxa</taxon>
    </lineage>
</organism>
<evidence type="ECO:0000313" key="7">
    <source>
        <dbReference type="EMBL" id="CAL5218636.1"/>
    </source>
</evidence>
<evidence type="ECO:0000256" key="1">
    <source>
        <dbReference type="ARBA" id="ARBA00001974"/>
    </source>
</evidence>
<dbReference type="Pfam" id="PF03441">
    <property type="entry name" value="FAD_binding_7"/>
    <property type="match status" value="1"/>
</dbReference>
<feature type="compositionally biased region" description="Polar residues" evidence="5">
    <location>
        <begin position="348"/>
        <end position="371"/>
    </location>
</feature>
<dbReference type="InterPro" id="IPR002081">
    <property type="entry name" value="Cryptochrome/DNA_photolyase_1"/>
</dbReference>
<evidence type="ECO:0000256" key="2">
    <source>
        <dbReference type="ARBA" id="ARBA00005862"/>
    </source>
</evidence>
<dbReference type="Gene3D" id="3.40.50.620">
    <property type="entry name" value="HUPs"/>
    <property type="match status" value="1"/>
</dbReference>
<protein>
    <submittedName>
        <fullName evidence="7">G337 protein</fullName>
    </submittedName>
</protein>
<gene>
    <name evidence="7" type="primary">g337</name>
    <name evidence="7" type="ORF">VP750_LOCUS295</name>
</gene>
<dbReference type="PRINTS" id="PR00147">
    <property type="entry name" value="DNAPHOTLYASE"/>
</dbReference>
<dbReference type="InterPro" id="IPR014729">
    <property type="entry name" value="Rossmann-like_a/b/a_fold"/>
</dbReference>
<dbReference type="InterPro" id="IPR036155">
    <property type="entry name" value="Crypto/Photolyase_N_sf"/>
</dbReference>
<feature type="region of interest" description="Disordered" evidence="5">
    <location>
        <begin position="289"/>
        <end position="404"/>
    </location>
</feature>
<comment type="similarity">
    <text evidence="2">Belongs to the DNA photolyase class-1 family.</text>
</comment>
<dbReference type="InterPro" id="IPR006050">
    <property type="entry name" value="DNA_photolyase_N"/>
</dbReference>